<sequence length="330" mass="36943">MTVDPTNLAGSNALIIGGLGFIGSNLAMRLVELGASVLLVDSMNPLYGGNLHNIAPIKDRVRVNIADVRDKHSLSYLVKDQQVIFNLAGQTSHMDSMADPFTDLEINCTAQLSLLEVCRAHNPDAKLVFASTRQIYGRPQYLPVDEKHPIRPVDVNGINKAAGEFYHILYNDVYGIRATVLRLTNTYGPRMRIKDARQTFLGIWIQNLLQGAAIDVWGGAQLRDFNYVDDVVDALLIAALDRASDGKVYNIGSEEVLSLEEVARLLTALRPDGRYTVRDYPAERRKIDIGDYYSDFTLFRTATGWTPKTSFREGIERTVDFFQTNREHYG</sequence>
<dbReference type="InterPro" id="IPR001509">
    <property type="entry name" value="Epimerase_deHydtase"/>
</dbReference>
<dbReference type="InterPro" id="IPR050177">
    <property type="entry name" value="Lipid_A_modif_metabolic_enz"/>
</dbReference>
<protein>
    <submittedName>
        <fullName evidence="2">NAD-dependent epimerase/dehydratase family protein</fullName>
    </submittedName>
</protein>
<feature type="domain" description="NAD-dependent epimerase/dehydratase" evidence="1">
    <location>
        <begin position="13"/>
        <end position="252"/>
    </location>
</feature>
<organism evidence="2 3">
    <name type="scientific">Azospirillum cavernae</name>
    <dbReference type="NCBI Taxonomy" id="2320860"/>
    <lineage>
        <taxon>Bacteria</taxon>
        <taxon>Pseudomonadati</taxon>
        <taxon>Pseudomonadota</taxon>
        <taxon>Alphaproteobacteria</taxon>
        <taxon>Rhodospirillales</taxon>
        <taxon>Azospirillaceae</taxon>
        <taxon>Azospirillum</taxon>
    </lineage>
</organism>
<evidence type="ECO:0000313" key="3">
    <source>
        <dbReference type="Proteomes" id="UP000283458"/>
    </source>
</evidence>
<dbReference type="RefSeq" id="WP_119834145.1">
    <property type="nucleotide sequence ID" value="NZ_QYUL01000006.1"/>
</dbReference>
<dbReference type="AlphaFoldDB" id="A0A418VKX0"/>
<name>A0A418VKX0_9PROT</name>
<dbReference type="OrthoDB" id="9801785at2"/>
<dbReference type="PANTHER" id="PTHR43245:SF13">
    <property type="entry name" value="UDP-D-APIOSE_UDP-D-XYLOSE SYNTHASE 2"/>
    <property type="match status" value="1"/>
</dbReference>
<dbReference type="InterPro" id="IPR036291">
    <property type="entry name" value="NAD(P)-bd_dom_sf"/>
</dbReference>
<comment type="caution">
    <text evidence="2">The sequence shown here is derived from an EMBL/GenBank/DDBJ whole genome shotgun (WGS) entry which is preliminary data.</text>
</comment>
<evidence type="ECO:0000313" key="2">
    <source>
        <dbReference type="EMBL" id="RJF76793.1"/>
    </source>
</evidence>
<dbReference type="Gene3D" id="3.40.50.720">
    <property type="entry name" value="NAD(P)-binding Rossmann-like Domain"/>
    <property type="match status" value="1"/>
</dbReference>
<reference evidence="2 3" key="1">
    <citation type="submission" date="2018-09" db="EMBL/GenBank/DDBJ databases">
        <authorList>
            <person name="Zhu H."/>
        </authorList>
    </citation>
    <scope>NUCLEOTIDE SEQUENCE [LARGE SCALE GENOMIC DNA]</scope>
    <source>
        <strain evidence="2 3">K2W22B-5</strain>
    </source>
</reference>
<evidence type="ECO:0000259" key="1">
    <source>
        <dbReference type="Pfam" id="PF01370"/>
    </source>
</evidence>
<accession>A0A418VKX0</accession>
<dbReference type="EMBL" id="QYUL01000006">
    <property type="protein sequence ID" value="RJF76793.1"/>
    <property type="molecule type" value="Genomic_DNA"/>
</dbReference>
<dbReference type="Proteomes" id="UP000283458">
    <property type="component" value="Unassembled WGS sequence"/>
</dbReference>
<dbReference type="Pfam" id="PF01370">
    <property type="entry name" value="Epimerase"/>
    <property type="match status" value="1"/>
</dbReference>
<dbReference type="Gene3D" id="3.90.25.10">
    <property type="entry name" value="UDP-galactose 4-epimerase, domain 1"/>
    <property type="match status" value="1"/>
</dbReference>
<dbReference type="PANTHER" id="PTHR43245">
    <property type="entry name" value="BIFUNCTIONAL POLYMYXIN RESISTANCE PROTEIN ARNA"/>
    <property type="match status" value="1"/>
</dbReference>
<gene>
    <name evidence="2" type="ORF">D3877_28315</name>
</gene>
<dbReference type="SUPFAM" id="SSF51735">
    <property type="entry name" value="NAD(P)-binding Rossmann-fold domains"/>
    <property type="match status" value="1"/>
</dbReference>
<keyword evidence="3" id="KW-1185">Reference proteome</keyword>
<proteinExistence type="predicted"/>
<dbReference type="PRINTS" id="PR01713">
    <property type="entry name" value="NUCEPIMERASE"/>
</dbReference>